<keyword evidence="2" id="KW-0472">Membrane</keyword>
<dbReference type="InParanoid" id="A0A1E7F722"/>
<keyword evidence="2" id="KW-0812">Transmembrane</keyword>
<feature type="compositionally biased region" description="Polar residues" evidence="1">
    <location>
        <begin position="319"/>
        <end position="338"/>
    </location>
</feature>
<feature type="transmembrane region" description="Helical" evidence="2">
    <location>
        <begin position="226"/>
        <end position="248"/>
    </location>
</feature>
<proteinExistence type="predicted"/>
<evidence type="ECO:0000313" key="4">
    <source>
        <dbReference type="Proteomes" id="UP000095751"/>
    </source>
</evidence>
<evidence type="ECO:0000256" key="1">
    <source>
        <dbReference type="SAM" id="MobiDB-lite"/>
    </source>
</evidence>
<reference evidence="3 4" key="1">
    <citation type="submission" date="2016-09" db="EMBL/GenBank/DDBJ databases">
        <title>Extensive genetic diversity and differential bi-allelic expression allows diatom success in the polar Southern Ocean.</title>
        <authorList>
            <consortium name="DOE Joint Genome Institute"/>
            <person name="Mock T."/>
            <person name="Otillar R.P."/>
            <person name="Strauss J."/>
            <person name="Dupont C."/>
            <person name="Frickenhaus S."/>
            <person name="Maumus F."/>
            <person name="Mcmullan M."/>
            <person name="Sanges R."/>
            <person name="Schmutz J."/>
            <person name="Toseland A."/>
            <person name="Valas R."/>
            <person name="Veluchamy A."/>
            <person name="Ward B.J."/>
            <person name="Allen A."/>
            <person name="Barry K."/>
            <person name="Falciatore A."/>
            <person name="Ferrante M."/>
            <person name="Fortunato A.E."/>
            <person name="Gloeckner G."/>
            <person name="Gruber A."/>
            <person name="Hipkin R."/>
            <person name="Janech M."/>
            <person name="Kroth P."/>
            <person name="Leese F."/>
            <person name="Lindquist E."/>
            <person name="Lyon B.R."/>
            <person name="Martin J."/>
            <person name="Mayer C."/>
            <person name="Parker M."/>
            <person name="Quesneville H."/>
            <person name="Raymond J."/>
            <person name="Uhlig C."/>
            <person name="Valentin K.U."/>
            <person name="Worden A.Z."/>
            <person name="Armbrust E.V."/>
            <person name="Bowler C."/>
            <person name="Green B."/>
            <person name="Moulton V."/>
            <person name="Van Oosterhout C."/>
            <person name="Grigoriev I."/>
        </authorList>
    </citation>
    <scope>NUCLEOTIDE SEQUENCE [LARGE SCALE GENOMIC DNA]</scope>
    <source>
        <strain evidence="3 4">CCMP1102</strain>
    </source>
</reference>
<dbReference type="AlphaFoldDB" id="A0A1E7F722"/>
<dbReference type="EMBL" id="KV784361">
    <property type="protein sequence ID" value="OEU13982.1"/>
    <property type="molecule type" value="Genomic_DNA"/>
</dbReference>
<keyword evidence="2" id="KW-1133">Transmembrane helix</keyword>
<sequence length="354" mass="40122">MTGVVFAIFRFAFSTLPFLAVLIYLLYNATQRTNDEDNDDPFSLMDTSLVFLACHIIWTFFAVYLLIFIPKRRRLLGRYLSEGERTSGDVVFDEAIKKKFGFLSQLYCFRSFFRDYGYAIYSHPTKTDPPVVVRKSVRVYQPYTRERITILRLPGRPLSGQSKIDIEIDLNQMNDERDTTLKPIAIVSIFWVLFSLAGSVYCTYQMSTINDEYLVGNENEKFARRMFLVVVGSNPFVAYVGNSIRFLIYKNSMVNRGAVIKNDGEARKIKHWCLYDTDAASADGSDEIPYSVFGEDKSYVGALPSHSRSVNNPNNDNNTAVSSGAASSEKNSHLTVSSVEEEGTAIRILPWTST</sequence>
<dbReference type="OrthoDB" id="40596at2759"/>
<evidence type="ECO:0000256" key="2">
    <source>
        <dbReference type="SAM" id="Phobius"/>
    </source>
</evidence>
<name>A0A1E7F722_9STRA</name>
<keyword evidence="4" id="KW-1185">Reference proteome</keyword>
<feature type="transmembrane region" description="Helical" evidence="2">
    <location>
        <begin position="7"/>
        <end position="27"/>
    </location>
</feature>
<feature type="transmembrane region" description="Helical" evidence="2">
    <location>
        <begin position="47"/>
        <end position="69"/>
    </location>
</feature>
<feature type="region of interest" description="Disordered" evidence="1">
    <location>
        <begin position="304"/>
        <end position="339"/>
    </location>
</feature>
<dbReference type="Proteomes" id="UP000095751">
    <property type="component" value="Unassembled WGS sequence"/>
</dbReference>
<evidence type="ECO:0000313" key="3">
    <source>
        <dbReference type="EMBL" id="OEU13982.1"/>
    </source>
</evidence>
<gene>
    <name evidence="3" type="ORF">FRACYDRAFT_269981</name>
</gene>
<accession>A0A1E7F722</accession>
<protein>
    <submittedName>
        <fullName evidence="3">Uncharacterized protein</fullName>
    </submittedName>
</protein>
<dbReference type="KEGG" id="fcy:FRACYDRAFT_269981"/>
<feature type="transmembrane region" description="Helical" evidence="2">
    <location>
        <begin position="184"/>
        <end position="206"/>
    </location>
</feature>
<organism evidence="3 4">
    <name type="scientific">Fragilariopsis cylindrus CCMP1102</name>
    <dbReference type="NCBI Taxonomy" id="635003"/>
    <lineage>
        <taxon>Eukaryota</taxon>
        <taxon>Sar</taxon>
        <taxon>Stramenopiles</taxon>
        <taxon>Ochrophyta</taxon>
        <taxon>Bacillariophyta</taxon>
        <taxon>Bacillariophyceae</taxon>
        <taxon>Bacillariophycidae</taxon>
        <taxon>Bacillariales</taxon>
        <taxon>Bacillariaceae</taxon>
        <taxon>Fragilariopsis</taxon>
    </lineage>
</organism>